<evidence type="ECO:0000256" key="2">
    <source>
        <dbReference type="SAM" id="Coils"/>
    </source>
</evidence>
<dbReference type="Gene3D" id="2.70.70.10">
    <property type="entry name" value="Glucose Permease (Domain IIA)"/>
    <property type="match status" value="1"/>
</dbReference>
<dbReference type="PANTHER" id="PTHR21666:SF289">
    <property type="entry name" value="L-ALA--D-GLU ENDOPEPTIDASE"/>
    <property type="match status" value="1"/>
</dbReference>
<reference evidence="5 6" key="1">
    <citation type="submission" date="2019-03" db="EMBL/GenBank/DDBJ databases">
        <title>Genomic Encyclopedia of Type Strains, Phase III (KMG-III): the genomes of soil and plant-associated and newly described type strains.</title>
        <authorList>
            <person name="Whitman W."/>
        </authorList>
    </citation>
    <scope>NUCLEOTIDE SEQUENCE [LARGE SCALE GENOMIC DNA]</scope>
    <source>
        <strain evidence="5 6">CGMCC 1.10957</strain>
    </source>
</reference>
<sequence length="406" mass="46507">MYSKPTLIVMICFFMNIGFGFAQSDKQKELEAQRKKYQNELKQLNALLFSDKKKEKSVISLVEDLNYKVNVRKNLIKITNDQANLLTREINDNQNEISSLREQLKQLKADYAAMIVKSYKSKSEQSKIMFLLSADNFQQAYKRLQYLKQYRNYQEEQGEAIKSKTARLQELNTSLIQQREDKQKLIEENRIAKKQLEGELKEHETLMASIRQNMSKYASQIKVKQQEIDKIDKEIDRLIKEAIAASNKKAGKSTTSKGFALTAEAKQLAANFQSNKGQLPWPVEKGVVKVRYGNQPSPIDRTVTFNSPGVRIATEQGAKVRAVFDGEVSEILVIPNANPVIMIRHGNYITVYKNLSKIYVKKGDKITTKQEIGEVFTNKNTGETMLGFGVYKDSQTQNPASWIYKM</sequence>
<evidence type="ECO:0000256" key="1">
    <source>
        <dbReference type="ARBA" id="ARBA00022729"/>
    </source>
</evidence>
<gene>
    <name evidence="5" type="ORF">A8975_0224</name>
</gene>
<dbReference type="CDD" id="cd12797">
    <property type="entry name" value="M23_peptidase"/>
    <property type="match status" value="1"/>
</dbReference>
<keyword evidence="1 3" id="KW-0732">Signal</keyword>
<organism evidence="5 6">
    <name type="scientific">Meridianimaribacter flavus</name>
    <dbReference type="NCBI Taxonomy" id="571115"/>
    <lineage>
        <taxon>Bacteria</taxon>
        <taxon>Pseudomonadati</taxon>
        <taxon>Bacteroidota</taxon>
        <taxon>Flavobacteriia</taxon>
        <taxon>Flavobacteriales</taxon>
        <taxon>Flavobacteriaceae</taxon>
        <taxon>Meridianimaribacter</taxon>
    </lineage>
</organism>
<feature type="signal peptide" evidence="3">
    <location>
        <begin position="1"/>
        <end position="22"/>
    </location>
</feature>
<feature type="coiled-coil region" evidence="2">
    <location>
        <begin position="27"/>
        <end position="117"/>
    </location>
</feature>
<protein>
    <submittedName>
        <fullName evidence="5">Septal ring factor EnvC (AmiA/AmiB activator)</fullName>
    </submittedName>
</protein>
<evidence type="ECO:0000259" key="4">
    <source>
        <dbReference type="Pfam" id="PF01551"/>
    </source>
</evidence>
<dbReference type="SUPFAM" id="SSF51261">
    <property type="entry name" value="Duplicated hybrid motif"/>
    <property type="match status" value="1"/>
</dbReference>
<comment type="caution">
    <text evidence="5">The sequence shown here is derived from an EMBL/GenBank/DDBJ whole genome shotgun (WGS) entry which is preliminary data.</text>
</comment>
<dbReference type="PANTHER" id="PTHR21666">
    <property type="entry name" value="PEPTIDASE-RELATED"/>
    <property type="match status" value="1"/>
</dbReference>
<keyword evidence="2" id="KW-0175">Coiled coil</keyword>
<keyword evidence="6" id="KW-1185">Reference proteome</keyword>
<evidence type="ECO:0000313" key="6">
    <source>
        <dbReference type="Proteomes" id="UP000294930"/>
    </source>
</evidence>
<evidence type="ECO:0000256" key="3">
    <source>
        <dbReference type="SAM" id="SignalP"/>
    </source>
</evidence>
<dbReference type="Proteomes" id="UP000294930">
    <property type="component" value="Unassembled WGS sequence"/>
</dbReference>
<accession>A0ABY2G948</accession>
<feature type="coiled-coil region" evidence="2">
    <location>
        <begin position="168"/>
        <end position="248"/>
    </location>
</feature>
<dbReference type="InterPro" id="IPR011055">
    <property type="entry name" value="Dup_hybrid_motif"/>
</dbReference>
<dbReference type="Pfam" id="PF01551">
    <property type="entry name" value="Peptidase_M23"/>
    <property type="match status" value="1"/>
</dbReference>
<feature type="chain" id="PRO_5046681681" evidence="3">
    <location>
        <begin position="23"/>
        <end position="406"/>
    </location>
</feature>
<name>A0ABY2G948_9FLAO</name>
<proteinExistence type="predicted"/>
<dbReference type="InterPro" id="IPR016047">
    <property type="entry name" value="M23ase_b-sheet_dom"/>
</dbReference>
<dbReference type="EMBL" id="SOQZ01000001">
    <property type="protein sequence ID" value="TDY13631.1"/>
    <property type="molecule type" value="Genomic_DNA"/>
</dbReference>
<evidence type="ECO:0000313" key="5">
    <source>
        <dbReference type="EMBL" id="TDY13631.1"/>
    </source>
</evidence>
<feature type="domain" description="M23ase beta-sheet core" evidence="4">
    <location>
        <begin position="308"/>
        <end position="399"/>
    </location>
</feature>
<dbReference type="InterPro" id="IPR050570">
    <property type="entry name" value="Cell_wall_metabolism_enzyme"/>
</dbReference>
<dbReference type="Gene3D" id="6.10.250.3150">
    <property type="match status" value="1"/>
</dbReference>